<dbReference type="PANTHER" id="PTHR30614">
    <property type="entry name" value="MEMBRANE COMPONENT OF AMINO ACID ABC TRANSPORTER"/>
    <property type="match status" value="1"/>
</dbReference>
<evidence type="ECO:0000256" key="7">
    <source>
        <dbReference type="ARBA" id="ARBA00022989"/>
    </source>
</evidence>
<keyword evidence="12" id="KW-1185">Reference proteome</keyword>
<feature type="transmembrane region" description="Helical" evidence="9">
    <location>
        <begin position="203"/>
        <end position="221"/>
    </location>
</feature>
<evidence type="ECO:0000313" key="11">
    <source>
        <dbReference type="EMBL" id="QOJ89532.1"/>
    </source>
</evidence>
<feature type="transmembrane region" description="Helical" evidence="9">
    <location>
        <begin position="157"/>
        <end position="182"/>
    </location>
</feature>
<feature type="transmembrane region" description="Helical" evidence="9">
    <location>
        <begin position="326"/>
        <end position="349"/>
    </location>
</feature>
<dbReference type="Pfam" id="PF00528">
    <property type="entry name" value="BPD_transp_1"/>
    <property type="match status" value="1"/>
</dbReference>
<sequence length="365" mass="40307">MTAFDFKPDMAPPVNTKGAIGWMRANLFSSWYNTLLSLFAVYVVWLVVPPLLDWAVVNANWRGTTRADCTNTGACWVFVQQRFDQFMYGYYPDTQRWRVNLTVIAALIGALPFFVRGFPRKAVYGVIFLGLFPVLAFTLLHGGYVGLDQVPTSKWGGLMLTLVIATVGIAGALPLGIILALGRRSNMPAIKVFCVTFIEFWRGVPLITVLFMSSVLLPLFLPEDMSFDKLLRAMIGVVLFQSAYIAEVVRGGLQAVPKGQYEAAAAMGLGYWRSMGLVILPQALKLVIPGIVNTFIALFKDTSLVVIIGLFDLLNSVKQAAADPAWLGMATEGYVFAALVFWVFCFGMSHYSKSLERKLDTGHKV</sequence>
<evidence type="ECO:0000256" key="3">
    <source>
        <dbReference type="ARBA" id="ARBA00022448"/>
    </source>
</evidence>
<dbReference type="InterPro" id="IPR000515">
    <property type="entry name" value="MetI-like"/>
</dbReference>
<dbReference type="CDD" id="cd06261">
    <property type="entry name" value="TM_PBP2"/>
    <property type="match status" value="1"/>
</dbReference>
<evidence type="ECO:0000313" key="12">
    <source>
        <dbReference type="Proteomes" id="UP000593847"/>
    </source>
</evidence>
<evidence type="ECO:0000256" key="1">
    <source>
        <dbReference type="ARBA" id="ARBA00004429"/>
    </source>
</evidence>
<feature type="transmembrane region" description="Helical" evidence="9">
    <location>
        <begin position="31"/>
        <end position="52"/>
    </location>
</feature>
<dbReference type="PROSITE" id="PS50928">
    <property type="entry name" value="ABC_TM1"/>
    <property type="match status" value="1"/>
</dbReference>
<evidence type="ECO:0000256" key="2">
    <source>
        <dbReference type="ARBA" id="ARBA00010072"/>
    </source>
</evidence>
<dbReference type="InterPro" id="IPR035906">
    <property type="entry name" value="MetI-like_sf"/>
</dbReference>
<protein>
    <submittedName>
        <fullName evidence="11">Amino acid ABC transporter permease</fullName>
    </submittedName>
</protein>
<comment type="subcellular location">
    <subcellularLocation>
        <location evidence="1">Cell inner membrane</location>
        <topology evidence="1">Multi-pass membrane protein</topology>
    </subcellularLocation>
    <subcellularLocation>
        <location evidence="9">Cell membrane</location>
        <topology evidence="9">Multi-pass membrane protein</topology>
    </subcellularLocation>
</comment>
<dbReference type="GO" id="GO:0006865">
    <property type="term" value="P:amino acid transport"/>
    <property type="evidence" value="ECO:0007669"/>
    <property type="project" value="UniProtKB-KW"/>
</dbReference>
<organism evidence="11 12">
    <name type="scientific">Pseudomonas taiwanensis</name>
    <dbReference type="NCBI Taxonomy" id="470150"/>
    <lineage>
        <taxon>Bacteria</taxon>
        <taxon>Pseudomonadati</taxon>
        <taxon>Pseudomonadota</taxon>
        <taxon>Gammaproteobacteria</taxon>
        <taxon>Pseudomonadales</taxon>
        <taxon>Pseudomonadaceae</taxon>
        <taxon>Pseudomonas</taxon>
    </lineage>
</organism>
<evidence type="ECO:0000256" key="4">
    <source>
        <dbReference type="ARBA" id="ARBA00022475"/>
    </source>
</evidence>
<keyword evidence="6" id="KW-0029">Amino-acid transport</keyword>
<feature type="domain" description="ABC transmembrane type-1" evidence="10">
    <location>
        <begin position="158"/>
        <end position="347"/>
    </location>
</feature>
<dbReference type="SUPFAM" id="SSF161098">
    <property type="entry name" value="MetI-like"/>
    <property type="match status" value="1"/>
</dbReference>
<evidence type="ECO:0000256" key="6">
    <source>
        <dbReference type="ARBA" id="ARBA00022970"/>
    </source>
</evidence>
<comment type="similarity">
    <text evidence="2">Belongs to the binding-protein-dependent transport system permease family. HisMQ subfamily.</text>
</comment>
<dbReference type="Proteomes" id="UP000593847">
    <property type="component" value="Chromosome"/>
</dbReference>
<evidence type="ECO:0000256" key="8">
    <source>
        <dbReference type="ARBA" id="ARBA00023136"/>
    </source>
</evidence>
<keyword evidence="5 9" id="KW-0812">Transmembrane</keyword>
<dbReference type="FunFam" id="1.10.3720.10:FF:000032">
    <property type="entry name" value="General amino acid ABC transporter permease"/>
    <property type="match status" value="1"/>
</dbReference>
<keyword evidence="8 9" id="KW-0472">Membrane</keyword>
<dbReference type="AlphaFoldDB" id="A0A7L9GAV1"/>
<proteinExistence type="inferred from homology"/>
<name>A0A7L9GAV1_9PSED</name>
<keyword evidence="7 9" id="KW-1133">Transmembrane helix</keyword>
<feature type="transmembrane region" description="Helical" evidence="9">
    <location>
        <begin position="233"/>
        <end position="253"/>
    </location>
</feature>
<dbReference type="NCBIfam" id="TIGR01726">
    <property type="entry name" value="HEQRo_perm_3TM"/>
    <property type="match status" value="1"/>
</dbReference>
<evidence type="ECO:0000256" key="5">
    <source>
        <dbReference type="ARBA" id="ARBA00022692"/>
    </source>
</evidence>
<dbReference type="Gene3D" id="1.10.3720.10">
    <property type="entry name" value="MetI-like"/>
    <property type="match status" value="1"/>
</dbReference>
<feature type="transmembrane region" description="Helical" evidence="9">
    <location>
        <begin position="122"/>
        <end position="145"/>
    </location>
</feature>
<dbReference type="EMBL" id="CP062699">
    <property type="protein sequence ID" value="QOJ89532.1"/>
    <property type="molecule type" value="Genomic_DNA"/>
</dbReference>
<gene>
    <name evidence="11" type="ORF">ICN73_16840</name>
</gene>
<feature type="transmembrane region" description="Helical" evidence="9">
    <location>
        <begin position="97"/>
        <end position="115"/>
    </location>
</feature>
<dbReference type="InterPro" id="IPR010065">
    <property type="entry name" value="AA_ABC_transptr_permease_3TM"/>
</dbReference>
<keyword evidence="3 9" id="KW-0813">Transport</keyword>
<dbReference type="KEGG" id="ptai:ICN73_16840"/>
<dbReference type="PANTHER" id="PTHR30614:SF41">
    <property type="entry name" value="INNER MEMBRANE AMINO-ACID ABC TRANSPORTER PERMEASE PROTEIN YHDY"/>
    <property type="match status" value="1"/>
</dbReference>
<reference evidence="11" key="1">
    <citation type="submission" date="2020-09" db="EMBL/GenBank/DDBJ databases">
        <title>Complete genome sequence of Pseudomonas taiwanensis CC, a plant growth-promoting and biotite-weathering strain.</title>
        <authorList>
            <person name="Cheng C."/>
        </authorList>
    </citation>
    <scope>NUCLEOTIDE SEQUENCE [LARGE SCALE GENOMIC DNA]</scope>
    <source>
        <strain evidence="11">WRS8</strain>
    </source>
</reference>
<evidence type="ECO:0000256" key="9">
    <source>
        <dbReference type="RuleBase" id="RU363032"/>
    </source>
</evidence>
<dbReference type="RefSeq" id="WP_186557749.1">
    <property type="nucleotide sequence ID" value="NZ_CP062699.1"/>
</dbReference>
<keyword evidence="4" id="KW-1003">Cell membrane</keyword>
<accession>A0A7L9GAV1</accession>
<evidence type="ECO:0000259" key="10">
    <source>
        <dbReference type="PROSITE" id="PS50928"/>
    </source>
</evidence>
<dbReference type="InterPro" id="IPR043429">
    <property type="entry name" value="ArtM/GltK/GlnP/TcyL/YhdX-like"/>
</dbReference>
<dbReference type="GO" id="GO:0022857">
    <property type="term" value="F:transmembrane transporter activity"/>
    <property type="evidence" value="ECO:0007669"/>
    <property type="project" value="InterPro"/>
</dbReference>
<dbReference type="GO" id="GO:0043190">
    <property type="term" value="C:ATP-binding cassette (ABC) transporter complex"/>
    <property type="evidence" value="ECO:0007669"/>
    <property type="project" value="InterPro"/>
</dbReference>